<dbReference type="PRINTS" id="PR00320">
    <property type="entry name" value="GPROTEINBRPT"/>
</dbReference>
<dbReference type="SUPFAM" id="SSF50978">
    <property type="entry name" value="WD40 repeat-like"/>
    <property type="match status" value="2"/>
</dbReference>
<dbReference type="SMART" id="SM00320">
    <property type="entry name" value="WD40"/>
    <property type="match status" value="11"/>
</dbReference>
<dbReference type="InterPro" id="IPR015943">
    <property type="entry name" value="WD40/YVTN_repeat-like_dom_sf"/>
</dbReference>
<keyword evidence="7" id="KW-1185">Reference proteome</keyword>
<evidence type="ECO:0000256" key="2">
    <source>
        <dbReference type="ARBA" id="ARBA00022737"/>
    </source>
</evidence>
<feature type="repeat" description="WD" evidence="4">
    <location>
        <begin position="439"/>
        <end position="459"/>
    </location>
</feature>
<dbReference type="InterPro" id="IPR036322">
    <property type="entry name" value="WD40_repeat_dom_sf"/>
</dbReference>
<dbReference type="Proteomes" id="UP000245535">
    <property type="component" value="Unassembled WGS sequence"/>
</dbReference>
<dbReference type="CDD" id="cd00200">
    <property type="entry name" value="WD40"/>
    <property type="match status" value="2"/>
</dbReference>
<dbReference type="PANTHER" id="PTHR15622">
    <property type="entry name" value="WD40 REPEAT PROTEIN"/>
    <property type="match status" value="1"/>
</dbReference>
<dbReference type="Gene3D" id="3.40.50.1460">
    <property type="match status" value="1"/>
</dbReference>
<sequence>MKILKPIYQGIFLLFIPIISVFAQSKPTTVLELGHSKAINDVAFSNKGDLIATVSDDKTIKIWDLLSGKEVKTLYGHKEDISSIYFSYNDKYLLSGSGYKEKLIHIWDVEKGNIIRTISNCLGKVHRIVYDGAREQIITAEGDFKQNAVRVYDFLTGDKKAEYFYNTPKASNYQSIQSLEIAPVRGLLITGSTKDKKSNLKIYNYPEVQKPIWEVNPKSVADIAYSSNRNLLVAVGHEIHLYDSYEKTLLKSFIGSGNAVALADNGAFFIVAKNKEAYLYNIEGDEKSPVVSFKNGHKKKINKVALSPDANFLVTVSEDNQLILWDVKSGQIIPAFQSKPAVIGTALGFDPETQSLTVGTASAGLEKVNLVAVNTAKSKIDLGKLRRNDAIENLSYPSAGKNLLLMNTLKGTKVKVLDPKSKRLVVELSGGGYLRDSKFSPDRAYLASGSTDNKVKVWNKDGELIYNLAGHSSLVKAIAFSPDSKFLVSAGADKKVIVWDLEKGEKQVELEQQHQFEINSLVIDPQAQYLISVSGNQGNVKVSNSVELVVWDWKTKTFLKKLSGHSKAINQVSFNKKGNLFATASYDNTIILWDKNTLSQKFKLEGHTSGVTSIVFGDNDQKLFSAAEDRQIKVWDTQKGLELANIITFNNGDDYIISTPDNYYTCSRDGVKSVHFTVNDKIFLFEQFDLRLNRPDLVAKRLGMADGRVIEAFKNAYLKRLDKMGFTEEMLSNDYHVPSVEITNLKDIEALSTTESISLKISAKDEKYNLDRINIWVNDVPLQGRDGISVRAENIKEVEKLVQIPLSDGKNKIQISVLNQKGAESFKKTIFTAYKKPNLKPDLYVVSFGVSEYKDSAMNLNYAAKDAQDIADLFLSQENEFGQVHRLTFFNEACTKENMLKVHEQLMNSKVDDQVVVFFAGHGVLDSNYDYFLGTHDITFDLNRMKEKGLGYEDFENILDKIPARKRLMMIDACHSGEVDEDEMASLDVDLSELIPDADDLSGMIASRGFGMKRLNMNLGDQSLLGKTSFQLMQELFPDLNKGIGAVVIGAAGGSEYALERGDISNGVFTYSLKECFTNLKGDTNKDGAISMSELRHYVFNRVKELTGGKQNPTTRAENLEFDYPLFRQSVVK</sequence>
<evidence type="ECO:0000256" key="4">
    <source>
        <dbReference type="PROSITE-ProRule" id="PRU00221"/>
    </source>
</evidence>
<comment type="caution">
    <text evidence="6">The sequence shown here is derived from an EMBL/GenBank/DDBJ whole genome shotgun (WGS) entry which is preliminary data.</text>
</comment>
<dbReference type="InterPro" id="IPR001680">
    <property type="entry name" value="WD40_rpt"/>
</dbReference>
<dbReference type="InterPro" id="IPR020472">
    <property type="entry name" value="WD40_PAC1"/>
</dbReference>
<feature type="repeat" description="WD" evidence="4">
    <location>
        <begin position="562"/>
        <end position="594"/>
    </location>
</feature>
<evidence type="ECO:0000259" key="5">
    <source>
        <dbReference type="Pfam" id="PF00656"/>
    </source>
</evidence>
<feature type="repeat" description="WD" evidence="4">
    <location>
        <begin position="32"/>
        <end position="73"/>
    </location>
</feature>
<dbReference type="EMBL" id="QGDO01000003">
    <property type="protein sequence ID" value="PWJ42006.1"/>
    <property type="molecule type" value="Genomic_DNA"/>
</dbReference>
<feature type="repeat" description="WD" evidence="4">
    <location>
        <begin position="74"/>
        <end position="117"/>
    </location>
</feature>
<dbReference type="Pfam" id="PF00400">
    <property type="entry name" value="WD40"/>
    <property type="match status" value="7"/>
</dbReference>
<dbReference type="AlphaFoldDB" id="A0A315Z8V2"/>
<dbReference type="SUPFAM" id="SSF52129">
    <property type="entry name" value="Caspase-like"/>
    <property type="match status" value="1"/>
</dbReference>
<dbReference type="PANTHER" id="PTHR15622:SF2">
    <property type="entry name" value="U4_U6 SMALL NUCLEAR RIBONUCLEOPROTEIN PRP4"/>
    <property type="match status" value="1"/>
</dbReference>
<dbReference type="InterPro" id="IPR019775">
    <property type="entry name" value="WD40_repeat_CS"/>
</dbReference>
<dbReference type="InterPro" id="IPR011600">
    <property type="entry name" value="Pept_C14_caspase"/>
</dbReference>
<evidence type="ECO:0000256" key="1">
    <source>
        <dbReference type="ARBA" id="ARBA00022574"/>
    </source>
</evidence>
<protein>
    <submittedName>
        <fullName evidence="6">WD40 repeat protein</fullName>
    </submittedName>
</protein>
<accession>A0A315Z8V2</accession>
<gene>
    <name evidence="6" type="ORF">BC781_103256</name>
</gene>
<name>A0A315Z8V2_SEDFL</name>
<keyword evidence="3" id="KW-0833">Ubl conjugation pathway</keyword>
<dbReference type="PROSITE" id="PS50294">
    <property type="entry name" value="WD_REPEATS_REGION"/>
    <property type="match status" value="5"/>
</dbReference>
<feature type="domain" description="Peptidase C14 caspase" evidence="5">
    <location>
        <begin position="848"/>
        <end position="1120"/>
    </location>
</feature>
<dbReference type="OrthoDB" id="1492850at2"/>
<proteinExistence type="predicted"/>
<dbReference type="Pfam" id="PF00656">
    <property type="entry name" value="Peptidase_C14"/>
    <property type="match status" value="1"/>
</dbReference>
<evidence type="ECO:0000256" key="3">
    <source>
        <dbReference type="ARBA" id="ARBA00022786"/>
    </source>
</evidence>
<feature type="repeat" description="WD" evidence="4">
    <location>
        <begin position="468"/>
        <end position="509"/>
    </location>
</feature>
<evidence type="ECO:0000313" key="6">
    <source>
        <dbReference type="EMBL" id="PWJ42006.1"/>
    </source>
</evidence>
<dbReference type="Gene3D" id="2.130.10.10">
    <property type="entry name" value="YVTN repeat-like/Quinoprotein amine dehydrogenase"/>
    <property type="match status" value="3"/>
</dbReference>
<keyword evidence="2" id="KW-0677">Repeat</keyword>
<dbReference type="InterPro" id="IPR051983">
    <property type="entry name" value="WSB_SOCS-box_domain"/>
</dbReference>
<organism evidence="6 7">
    <name type="scientific">Sediminitomix flava</name>
    <dbReference type="NCBI Taxonomy" id="379075"/>
    <lineage>
        <taxon>Bacteria</taxon>
        <taxon>Pseudomonadati</taxon>
        <taxon>Bacteroidota</taxon>
        <taxon>Cytophagia</taxon>
        <taxon>Cytophagales</taxon>
        <taxon>Flammeovirgaceae</taxon>
        <taxon>Sediminitomix</taxon>
    </lineage>
</organism>
<dbReference type="GO" id="GO:0000209">
    <property type="term" value="P:protein polyubiquitination"/>
    <property type="evidence" value="ECO:0007669"/>
    <property type="project" value="TreeGrafter"/>
</dbReference>
<dbReference type="InterPro" id="IPR018247">
    <property type="entry name" value="EF_Hand_1_Ca_BS"/>
</dbReference>
<feature type="repeat" description="WD" evidence="4">
    <location>
        <begin position="604"/>
        <end position="645"/>
    </location>
</feature>
<evidence type="ECO:0000313" key="7">
    <source>
        <dbReference type="Proteomes" id="UP000245535"/>
    </source>
</evidence>
<dbReference type="InterPro" id="IPR029030">
    <property type="entry name" value="Caspase-like_dom_sf"/>
</dbReference>
<dbReference type="PROSITE" id="PS50082">
    <property type="entry name" value="WD_REPEATS_2"/>
    <property type="match status" value="7"/>
</dbReference>
<dbReference type="GO" id="GO:0006508">
    <property type="term" value="P:proteolysis"/>
    <property type="evidence" value="ECO:0007669"/>
    <property type="project" value="InterPro"/>
</dbReference>
<dbReference type="GO" id="GO:0004197">
    <property type="term" value="F:cysteine-type endopeptidase activity"/>
    <property type="evidence" value="ECO:0007669"/>
    <property type="project" value="InterPro"/>
</dbReference>
<keyword evidence="1 4" id="KW-0853">WD repeat</keyword>
<reference evidence="6 7" key="1">
    <citation type="submission" date="2018-03" db="EMBL/GenBank/DDBJ databases">
        <title>Genomic Encyclopedia of Archaeal and Bacterial Type Strains, Phase II (KMG-II): from individual species to whole genera.</title>
        <authorList>
            <person name="Goeker M."/>
        </authorList>
    </citation>
    <scope>NUCLEOTIDE SEQUENCE [LARGE SCALE GENOMIC DNA]</scope>
    <source>
        <strain evidence="6 7">DSM 28229</strain>
    </source>
</reference>
<dbReference type="RefSeq" id="WP_158281474.1">
    <property type="nucleotide sequence ID" value="NZ_QGDO01000003.1"/>
</dbReference>
<dbReference type="PROSITE" id="PS00678">
    <property type="entry name" value="WD_REPEATS_1"/>
    <property type="match status" value="4"/>
</dbReference>
<feature type="repeat" description="WD" evidence="4">
    <location>
        <begin position="294"/>
        <end position="335"/>
    </location>
</feature>
<dbReference type="PROSITE" id="PS00018">
    <property type="entry name" value="EF_HAND_1"/>
    <property type="match status" value="1"/>
</dbReference>